<dbReference type="Proteomes" id="UP000230423">
    <property type="component" value="Unassembled WGS sequence"/>
</dbReference>
<gene>
    <name evidence="1" type="ORF">TELCIR_01634</name>
</gene>
<keyword evidence="2" id="KW-1185">Reference proteome</keyword>
<evidence type="ECO:0000313" key="2">
    <source>
        <dbReference type="Proteomes" id="UP000230423"/>
    </source>
</evidence>
<proteinExistence type="predicted"/>
<evidence type="ECO:0000313" key="1">
    <source>
        <dbReference type="EMBL" id="PIO76297.1"/>
    </source>
</evidence>
<protein>
    <submittedName>
        <fullName evidence="1">Uncharacterized protein</fullName>
    </submittedName>
</protein>
<accession>A0A2G9V1E3</accession>
<sequence length="129" mass="14823">MEFVIIDISKSSVVCEWIREEALARISSVEMVDLPLSELQQMIEDEFEEGGFHILLYAFNTDEFIFKVAPTRSFRCQKWKVPLFVQRSTAHYQLPGQASVAFKDSVCLSVTHRGFLARCESLRCLRPAC</sequence>
<dbReference type="OrthoDB" id="28092at2759"/>
<name>A0A2G9V1E3_TELCI</name>
<dbReference type="AlphaFoldDB" id="A0A2G9V1E3"/>
<dbReference type="EMBL" id="KZ345063">
    <property type="protein sequence ID" value="PIO76297.1"/>
    <property type="molecule type" value="Genomic_DNA"/>
</dbReference>
<organism evidence="1 2">
    <name type="scientific">Teladorsagia circumcincta</name>
    <name type="common">Brown stomach worm</name>
    <name type="synonym">Ostertagia circumcincta</name>
    <dbReference type="NCBI Taxonomy" id="45464"/>
    <lineage>
        <taxon>Eukaryota</taxon>
        <taxon>Metazoa</taxon>
        <taxon>Ecdysozoa</taxon>
        <taxon>Nematoda</taxon>
        <taxon>Chromadorea</taxon>
        <taxon>Rhabditida</taxon>
        <taxon>Rhabditina</taxon>
        <taxon>Rhabditomorpha</taxon>
        <taxon>Strongyloidea</taxon>
        <taxon>Trichostrongylidae</taxon>
        <taxon>Teladorsagia</taxon>
    </lineage>
</organism>
<reference evidence="1 2" key="1">
    <citation type="submission" date="2015-09" db="EMBL/GenBank/DDBJ databases">
        <title>Draft genome of the parasitic nematode Teladorsagia circumcincta isolate WARC Sus (inbred).</title>
        <authorList>
            <person name="Mitreva M."/>
        </authorList>
    </citation>
    <scope>NUCLEOTIDE SEQUENCE [LARGE SCALE GENOMIC DNA]</scope>
    <source>
        <strain evidence="1 2">S</strain>
    </source>
</reference>